<dbReference type="Pfam" id="PF17788">
    <property type="entry name" value="HypF_C"/>
    <property type="match status" value="1"/>
</dbReference>
<evidence type="ECO:0000256" key="10">
    <source>
        <dbReference type="PIRNR" id="PIRNR006256"/>
    </source>
</evidence>
<evidence type="ECO:0000259" key="13">
    <source>
        <dbReference type="PROSITE" id="PS51163"/>
    </source>
</evidence>
<comment type="pathway">
    <text evidence="1">Protein modification; [NiFe] hydrogenase maturation.</text>
</comment>
<keyword evidence="5" id="KW-0479">Metal-binding</keyword>
<evidence type="ECO:0000256" key="2">
    <source>
        <dbReference type="ARBA" id="ARBA00005614"/>
    </source>
</evidence>
<evidence type="ECO:0000313" key="14">
    <source>
        <dbReference type="EMBL" id="MBM7657178.1"/>
    </source>
</evidence>
<evidence type="ECO:0000256" key="8">
    <source>
        <dbReference type="ARBA" id="ARBA00047645"/>
    </source>
</evidence>
<evidence type="ECO:0000313" key="15">
    <source>
        <dbReference type="Proteomes" id="UP000823201"/>
    </source>
</evidence>
<feature type="domain" description="YrdC-like" evidence="13">
    <location>
        <begin position="212"/>
        <end position="400"/>
    </location>
</feature>
<dbReference type="EMBL" id="JAFBEV010000004">
    <property type="protein sequence ID" value="MBM7657178.1"/>
    <property type="molecule type" value="Genomic_DNA"/>
</dbReference>
<evidence type="ECO:0000256" key="9">
    <source>
        <dbReference type="ARBA" id="ARBA00048220"/>
    </source>
</evidence>
<proteinExistence type="inferred from homology"/>
<dbReference type="InterPro" id="IPR004421">
    <property type="entry name" value="Carbamoyltransferase_HypF"/>
</dbReference>
<dbReference type="InterPro" id="IPR017968">
    <property type="entry name" value="Acylphosphatase_CS"/>
</dbReference>
<dbReference type="InterPro" id="IPR041440">
    <property type="entry name" value="HypF_C"/>
</dbReference>
<evidence type="ECO:0000256" key="6">
    <source>
        <dbReference type="ARBA" id="ARBA00022771"/>
    </source>
</evidence>
<evidence type="ECO:0000256" key="4">
    <source>
        <dbReference type="ARBA" id="ARBA00022598"/>
    </source>
</evidence>
<evidence type="ECO:0000256" key="1">
    <source>
        <dbReference type="ARBA" id="ARBA00004711"/>
    </source>
</evidence>
<protein>
    <recommendedName>
        <fullName evidence="10">Carbamoyltransferase</fullName>
        <ecNumber evidence="10">6.2.-.-</ecNumber>
    </recommendedName>
</protein>
<name>A0ABS2Q634_9BACL</name>
<reference evidence="14 15" key="1">
    <citation type="submission" date="2021-01" db="EMBL/GenBank/DDBJ databases">
        <title>Genomic Encyclopedia of Type Strains, Phase IV (KMG-IV): sequencing the most valuable type-strain genomes for metagenomic binning, comparative biology and taxonomic classification.</title>
        <authorList>
            <person name="Goeker M."/>
        </authorList>
    </citation>
    <scope>NUCLEOTIDE SEQUENCE [LARGE SCALE GENOMIC DNA]</scope>
    <source>
        <strain evidence="14 15">DSM 100968</strain>
    </source>
</reference>
<dbReference type="Gene3D" id="3.30.110.120">
    <property type="match status" value="1"/>
</dbReference>
<dbReference type="InterPro" id="IPR036046">
    <property type="entry name" value="Acylphosphatase-like_dom_sf"/>
</dbReference>
<dbReference type="NCBIfam" id="TIGR00143">
    <property type="entry name" value="hypF"/>
    <property type="match status" value="1"/>
</dbReference>
<dbReference type="PANTHER" id="PTHR42959:SF1">
    <property type="entry name" value="CARBAMOYLTRANSFERASE HYPF"/>
    <property type="match status" value="1"/>
</dbReference>
<evidence type="ECO:0000256" key="3">
    <source>
        <dbReference type="ARBA" id="ARBA00008097"/>
    </source>
</evidence>
<comment type="catalytic activity">
    <reaction evidence="8 11">
        <text>an acyl phosphate + H2O = a carboxylate + phosphate + H(+)</text>
        <dbReference type="Rhea" id="RHEA:14965"/>
        <dbReference type="ChEBI" id="CHEBI:15377"/>
        <dbReference type="ChEBI" id="CHEBI:15378"/>
        <dbReference type="ChEBI" id="CHEBI:29067"/>
        <dbReference type="ChEBI" id="CHEBI:43474"/>
        <dbReference type="ChEBI" id="CHEBI:59918"/>
        <dbReference type="EC" id="3.6.1.7"/>
    </reaction>
</comment>
<accession>A0ABS2Q634</accession>
<dbReference type="Gene3D" id="3.30.420.360">
    <property type="match status" value="1"/>
</dbReference>
<dbReference type="InterPro" id="IPR001792">
    <property type="entry name" value="Acylphosphatase-like_dom"/>
</dbReference>
<dbReference type="Pfam" id="PF07503">
    <property type="entry name" value="zf-HYPF"/>
    <property type="match status" value="2"/>
</dbReference>
<feature type="domain" description="Acylphosphatase-like" evidence="12">
    <location>
        <begin position="15"/>
        <end position="101"/>
    </location>
</feature>
<dbReference type="InterPro" id="IPR043129">
    <property type="entry name" value="ATPase_NBD"/>
</dbReference>
<evidence type="ECO:0000256" key="11">
    <source>
        <dbReference type="PROSITE-ProRule" id="PRU00520"/>
    </source>
</evidence>
<dbReference type="InterPro" id="IPR017945">
    <property type="entry name" value="DHBP_synth_RibB-like_a/b_dom"/>
</dbReference>
<dbReference type="Pfam" id="PF22521">
    <property type="entry name" value="HypF_C_2"/>
    <property type="match status" value="1"/>
</dbReference>
<organism evidence="14 15">
    <name type="scientific">Sporolactobacillus spathodeae</name>
    <dbReference type="NCBI Taxonomy" id="1465502"/>
    <lineage>
        <taxon>Bacteria</taxon>
        <taxon>Bacillati</taxon>
        <taxon>Bacillota</taxon>
        <taxon>Bacilli</taxon>
        <taxon>Bacillales</taxon>
        <taxon>Sporolactobacillaceae</taxon>
        <taxon>Sporolactobacillus</taxon>
    </lineage>
</organism>
<dbReference type="Pfam" id="PF01300">
    <property type="entry name" value="Sua5_yciO_yrdC"/>
    <property type="match status" value="1"/>
</dbReference>
<dbReference type="Proteomes" id="UP000823201">
    <property type="component" value="Unassembled WGS sequence"/>
</dbReference>
<dbReference type="SUPFAM" id="SSF55821">
    <property type="entry name" value="YrdC/RibB"/>
    <property type="match status" value="1"/>
</dbReference>
<keyword evidence="15" id="KW-1185">Reference proteome</keyword>
<dbReference type="Gene3D" id="3.30.420.40">
    <property type="match status" value="1"/>
</dbReference>
<dbReference type="InterPro" id="IPR011125">
    <property type="entry name" value="Znf_HypF"/>
</dbReference>
<feature type="active site" evidence="11">
    <location>
        <position position="30"/>
    </location>
</feature>
<dbReference type="PROSITE" id="PS00150">
    <property type="entry name" value="ACYLPHOSPHATASE_1"/>
    <property type="match status" value="1"/>
</dbReference>
<dbReference type="PROSITE" id="PS51160">
    <property type="entry name" value="ACYLPHOSPHATASE_3"/>
    <property type="match status" value="1"/>
</dbReference>
<comment type="catalytic activity">
    <reaction evidence="9">
        <text>C-terminal L-cysteinyl-[HypE protein] + carbamoyl phosphate + ATP + H2O = C-terminal S-carboxamide-L-cysteinyl-[HypE protein] + AMP + phosphate + diphosphate + H(+)</text>
        <dbReference type="Rhea" id="RHEA:55636"/>
        <dbReference type="Rhea" id="RHEA-COMP:14247"/>
        <dbReference type="Rhea" id="RHEA-COMP:14392"/>
        <dbReference type="ChEBI" id="CHEBI:15377"/>
        <dbReference type="ChEBI" id="CHEBI:15378"/>
        <dbReference type="ChEBI" id="CHEBI:30616"/>
        <dbReference type="ChEBI" id="CHEBI:33019"/>
        <dbReference type="ChEBI" id="CHEBI:43474"/>
        <dbReference type="ChEBI" id="CHEBI:58228"/>
        <dbReference type="ChEBI" id="CHEBI:76913"/>
        <dbReference type="ChEBI" id="CHEBI:139126"/>
        <dbReference type="ChEBI" id="CHEBI:456215"/>
    </reaction>
</comment>
<dbReference type="Gene3D" id="3.90.870.50">
    <property type="match status" value="1"/>
</dbReference>
<dbReference type="PANTHER" id="PTHR42959">
    <property type="entry name" value="CARBAMOYLTRANSFERASE"/>
    <property type="match status" value="1"/>
</dbReference>
<keyword evidence="4" id="KW-0436">Ligase</keyword>
<dbReference type="InterPro" id="IPR051060">
    <property type="entry name" value="Carbamoyltrans_HypF-like"/>
</dbReference>
<comment type="similarity">
    <text evidence="2">Belongs to the acylphosphatase family.</text>
</comment>
<comment type="similarity">
    <text evidence="3 10">Belongs to the carbamoyltransferase HypF family.</text>
</comment>
<dbReference type="InterPro" id="IPR006070">
    <property type="entry name" value="Sua5-like_dom"/>
</dbReference>
<dbReference type="PIRSF" id="PIRSF006256">
    <property type="entry name" value="CMPcnvr_hdrg_mat"/>
    <property type="match status" value="1"/>
</dbReference>
<feature type="active site" evidence="11">
    <location>
        <position position="48"/>
    </location>
</feature>
<keyword evidence="11" id="KW-0378">Hydrolase</keyword>
<comment type="caution">
    <text evidence="14">The sequence shown here is derived from an EMBL/GenBank/DDBJ whole genome shotgun (WGS) entry which is preliminary data.</text>
</comment>
<dbReference type="PROSITE" id="PS51163">
    <property type="entry name" value="YRDC"/>
    <property type="match status" value="1"/>
</dbReference>
<evidence type="ECO:0000259" key="12">
    <source>
        <dbReference type="PROSITE" id="PS51160"/>
    </source>
</evidence>
<evidence type="ECO:0000256" key="5">
    <source>
        <dbReference type="ARBA" id="ARBA00022723"/>
    </source>
</evidence>
<dbReference type="Pfam" id="PF00708">
    <property type="entry name" value="Acylphosphatase"/>
    <property type="match status" value="1"/>
</dbReference>
<dbReference type="InterPro" id="IPR055128">
    <property type="entry name" value="HypF_C_2"/>
</dbReference>
<sequence length="775" mass="85704">MDRLDSGQPRGMSEALRIIVRGRVQGVGFRPFIYQLATKNGLNGTVQNNMDGVRIIWEGQRSVILQAVSGISRMKPRLSRIDKVETTWIPARGFTDFSIIPSEASGQSSLVIPVDSATCADCLKEMRDPSNFRYHYPFINCTQCGPRYTIIDGLPYDRALTSMATFQMCDRCEAEYRDPSNRRHHAQPIACAQCGPHVTLFDSTGDRLASRDQAVEQAAEMLAIGKIIAVKGIGGFHLACDARSSESVERLRSRKGRPRKPLAVMCRNVAAAERIANVSEKEQAVLQGPEAPIVLLRKNASCDELLSAVVAPGVRTIGLMLPYTPLHHLLFDEGSYDYLVMTSANPSGLPMIFENEGILDALHGLADAVLLHNRRILHPVDDSVVQVSEQVPFFLRRSRGYVPDPVDAGHLVDGIVALGSQMKNTFAIGRERQAIIGPHLGDLEAEESLEHYQKTLDHLLHWTGIKVKAVARDMHPLYRTHDFAETFDVPVIEVQHHHAHHVACMADNQLHKPCFGIVLDGTGYGPDGTIWGFEVLHGDASGYQRLAHLRATPLPGGDRAVREPWRNAAAMLINLLGEEGSHLADVLFPEYQKEIRIIDRMIENKLNCPMAGTCGRLFDAVSAILAICRVSDYDGEAAIELSDAFDPDEQQSVSCYPFQLTEEAGLLQIDFSSMIRQIAYDQLNGTDRAQIARRFHETVVAACVQTICRLRQRQPALSQTVVLSGGSMSNGYLSRRLVQSLEKQGFSVYIHHHFPNGDGGLSLGQLMIAACQKRD</sequence>
<keyword evidence="7" id="KW-0862">Zinc</keyword>
<dbReference type="SUPFAM" id="SSF54975">
    <property type="entry name" value="Acylphosphatase/BLUF domain-like"/>
    <property type="match status" value="1"/>
</dbReference>
<gene>
    <name evidence="14" type="ORF">JOC27_000619</name>
</gene>
<keyword evidence="6" id="KW-0863">Zinc-finger</keyword>
<evidence type="ECO:0000256" key="7">
    <source>
        <dbReference type="ARBA" id="ARBA00022833"/>
    </source>
</evidence>
<dbReference type="EC" id="6.2.-.-" evidence="10"/>
<dbReference type="SUPFAM" id="SSF53067">
    <property type="entry name" value="Actin-like ATPase domain"/>
    <property type="match status" value="1"/>
</dbReference>